<protein>
    <submittedName>
        <fullName evidence="1">Uncharacterized protein</fullName>
    </submittedName>
</protein>
<name>A0AAI8Z9J0_9PEZI</name>
<evidence type="ECO:0000313" key="2">
    <source>
        <dbReference type="Proteomes" id="UP001296104"/>
    </source>
</evidence>
<dbReference type="EMBL" id="CAVMBE010000150">
    <property type="protein sequence ID" value="CAK4034923.1"/>
    <property type="molecule type" value="Genomic_DNA"/>
</dbReference>
<comment type="caution">
    <text evidence="1">The sequence shown here is derived from an EMBL/GenBank/DDBJ whole genome shotgun (WGS) entry which is preliminary data.</text>
</comment>
<feature type="non-terminal residue" evidence="1">
    <location>
        <position position="146"/>
    </location>
</feature>
<accession>A0AAI8Z9J0</accession>
<proteinExistence type="predicted"/>
<gene>
    <name evidence="1" type="ORF">LECACI_7A010081</name>
</gene>
<evidence type="ECO:0000313" key="1">
    <source>
        <dbReference type="EMBL" id="CAK4034923.1"/>
    </source>
</evidence>
<organism evidence="1 2">
    <name type="scientific">Lecanosticta acicola</name>
    <dbReference type="NCBI Taxonomy" id="111012"/>
    <lineage>
        <taxon>Eukaryota</taxon>
        <taxon>Fungi</taxon>
        <taxon>Dikarya</taxon>
        <taxon>Ascomycota</taxon>
        <taxon>Pezizomycotina</taxon>
        <taxon>Dothideomycetes</taxon>
        <taxon>Dothideomycetidae</taxon>
        <taxon>Mycosphaerellales</taxon>
        <taxon>Mycosphaerellaceae</taxon>
        <taxon>Lecanosticta</taxon>
    </lineage>
</organism>
<sequence length="146" mass="16573">MPATIDDMSTCDSNLDGKTKKDFNKLFRQLIEDDSESVRRESQIIHYNTNLNPIHLFGWLTDVSTWPACDDYCEVGYLIEDLLFKLKDGSLALEEVGLTHWCALSKAKRTNWKSMLRLLSKAVERPGRPKLDYLDASDVEFAAAAA</sequence>
<dbReference type="Proteomes" id="UP001296104">
    <property type="component" value="Unassembled WGS sequence"/>
</dbReference>
<reference evidence="1" key="1">
    <citation type="submission" date="2023-11" db="EMBL/GenBank/DDBJ databases">
        <authorList>
            <person name="Alioto T."/>
            <person name="Alioto T."/>
            <person name="Gomez Garrido J."/>
        </authorList>
    </citation>
    <scope>NUCLEOTIDE SEQUENCE</scope>
</reference>
<keyword evidence="2" id="KW-1185">Reference proteome</keyword>
<dbReference type="AlphaFoldDB" id="A0AAI8Z9J0"/>